<evidence type="ECO:0000313" key="12">
    <source>
        <dbReference type="Proteomes" id="UP000051248"/>
    </source>
</evidence>
<evidence type="ECO:0000256" key="5">
    <source>
        <dbReference type="ARBA" id="ARBA00022801"/>
    </source>
</evidence>
<keyword evidence="5 8" id="KW-0378">Hydrolase</keyword>
<name>A0A0R1K720_9LACO</name>
<feature type="domain" description="S1 motif" evidence="10">
    <location>
        <begin position="640"/>
        <end position="720"/>
    </location>
</feature>
<dbReference type="RefSeq" id="WP_056979852.1">
    <property type="nucleotide sequence ID" value="NZ_AZDZ01000019.1"/>
</dbReference>
<dbReference type="HAMAP" id="MF_01895">
    <property type="entry name" value="RNase_R"/>
    <property type="match status" value="1"/>
</dbReference>
<evidence type="ECO:0000259" key="10">
    <source>
        <dbReference type="PROSITE" id="PS50126"/>
    </source>
</evidence>
<reference evidence="11 12" key="1">
    <citation type="journal article" date="2015" name="Genome Announc.">
        <title>Expanding the biotechnology potential of lactobacilli through comparative genomics of 213 strains and associated genera.</title>
        <authorList>
            <person name="Sun Z."/>
            <person name="Harris H.M."/>
            <person name="McCann A."/>
            <person name="Guo C."/>
            <person name="Argimon S."/>
            <person name="Zhang W."/>
            <person name="Yang X."/>
            <person name="Jeffery I.B."/>
            <person name="Cooney J.C."/>
            <person name="Kagawa T.F."/>
            <person name="Liu W."/>
            <person name="Song Y."/>
            <person name="Salvetti E."/>
            <person name="Wrobel A."/>
            <person name="Rasinkangas P."/>
            <person name="Parkhill J."/>
            <person name="Rea M.C."/>
            <person name="O'Sullivan O."/>
            <person name="Ritari J."/>
            <person name="Douillard F.P."/>
            <person name="Paul Ross R."/>
            <person name="Yang R."/>
            <person name="Briner A.E."/>
            <person name="Felis G.E."/>
            <person name="de Vos W.M."/>
            <person name="Barrangou R."/>
            <person name="Klaenhammer T.R."/>
            <person name="Caufield P.W."/>
            <person name="Cui Y."/>
            <person name="Zhang H."/>
            <person name="O'Toole P.W."/>
        </authorList>
    </citation>
    <scope>NUCLEOTIDE SEQUENCE [LARGE SCALE GENOMIC DNA]</scope>
    <source>
        <strain evidence="11 12">DSM 19682</strain>
    </source>
</reference>
<keyword evidence="12" id="KW-1185">Reference proteome</keyword>
<comment type="similarity">
    <text evidence="8">Belongs to the RNR ribonuclease family. RNase R subfamily.</text>
</comment>
<dbReference type="Gene3D" id="2.40.50.140">
    <property type="entry name" value="Nucleic acid-binding proteins"/>
    <property type="match status" value="2"/>
</dbReference>
<protein>
    <recommendedName>
        <fullName evidence="8">Ribonuclease R</fullName>
        <shortName evidence="8">RNase R</shortName>
        <ecNumber evidence="8">3.1.13.1</ecNumber>
    </recommendedName>
</protein>
<dbReference type="Pfam" id="PF00575">
    <property type="entry name" value="S1"/>
    <property type="match status" value="1"/>
</dbReference>
<sequence length="788" mass="89260">MPDKEDKLIADILEFFRNNPERRFTSEQIEDALRMHGASAFKRVVKAVAVLEGEGKITLTNKDEFKMTQPDKVLEGTFKGNDKGFGFVRYDEVEPDAFVARDNTLHAVNGDTVEVKITKPSNPWIDKGPEGEIIKIVERSLSKIVGEFHPYSDAQVEKSGHYGYVKSHEKKLASYMVFISDKGLHPQMGDMVQVSIDEYPNDKHPQSMEGTALEVIGNKNDPGVDIMSIVIDNDINPEFPKEVLEEAEQIPDHVLESDRKGRHDLTDNMVITIDGDDSKDFDDAVGVEKLADGKFHLEVHIADVTHYVTEGSALDKEAYERGTSTYLVDRVIPMLPFRLSNGICSLNPGEDRLALTCDMVINRAGQVEKYDIYPSIIQSKYRMTYNNVNKILDGDEELCAEYKPLVPMLQDMAELHDILLKMRHERGAIDFEETEAKIIVDENGKPIDIQLRDRGTSERMIESFMLAANETVAKNYNLKHVPFLYRVHEKPDDEKVKKFFEFVAAMGIDVHGNLKDISPKMFQGVLAQVLGTPEEAVVTIMLLRSMQQARYSDEPLGHFGLAAQYYTHFTSPIRRYPDLTVHRMIHSYAENGFTDDEQAKWGGRLKEIGEHTSGRERKSIDAERAVDDLKKTEYMADQVGETFDAVVSSVTSFGMFIQLDNTVEGLIHISNMKDDYYEYDEKSMSMHGRGTGKTFKVGQPIQVKLIRADVEHRQIDFERVLTPEEAEQAKKREEEFAKRRGSHSRSDRRHTGGNHSNGHSNGGHGRGNNNHGHSGNGNNKRRGKYESR</sequence>
<dbReference type="GO" id="GO:0003723">
    <property type="term" value="F:RNA binding"/>
    <property type="evidence" value="ECO:0007669"/>
    <property type="project" value="UniProtKB-UniRule"/>
</dbReference>
<dbReference type="Proteomes" id="UP000051248">
    <property type="component" value="Unassembled WGS sequence"/>
</dbReference>
<evidence type="ECO:0000256" key="1">
    <source>
        <dbReference type="ARBA" id="ARBA00001849"/>
    </source>
</evidence>
<evidence type="ECO:0000256" key="2">
    <source>
        <dbReference type="ARBA" id="ARBA00004496"/>
    </source>
</evidence>
<dbReference type="CDD" id="cd04471">
    <property type="entry name" value="S1_RNase_R"/>
    <property type="match status" value="1"/>
</dbReference>
<dbReference type="PANTHER" id="PTHR23355:SF9">
    <property type="entry name" value="DIS3-LIKE EXONUCLEASE 2"/>
    <property type="match status" value="1"/>
</dbReference>
<evidence type="ECO:0000256" key="8">
    <source>
        <dbReference type="HAMAP-Rule" id="MF_01895"/>
    </source>
</evidence>
<dbReference type="PROSITE" id="PS50126">
    <property type="entry name" value="S1"/>
    <property type="match status" value="1"/>
</dbReference>
<dbReference type="Pfam" id="PF08206">
    <property type="entry name" value="OB_RNB"/>
    <property type="match status" value="1"/>
</dbReference>
<dbReference type="Pfam" id="PF17876">
    <property type="entry name" value="CSD2"/>
    <property type="match status" value="1"/>
</dbReference>
<dbReference type="GO" id="GO:0005829">
    <property type="term" value="C:cytosol"/>
    <property type="evidence" value="ECO:0007669"/>
    <property type="project" value="TreeGrafter"/>
</dbReference>
<accession>A0A0R1K720</accession>
<feature type="compositionally biased region" description="Low complexity" evidence="9">
    <location>
        <begin position="767"/>
        <end position="778"/>
    </location>
</feature>
<dbReference type="PROSITE" id="PS01175">
    <property type="entry name" value="RIBONUCLEASE_II"/>
    <property type="match status" value="1"/>
</dbReference>
<dbReference type="EC" id="3.1.13.1" evidence="8"/>
<evidence type="ECO:0000256" key="6">
    <source>
        <dbReference type="ARBA" id="ARBA00022839"/>
    </source>
</evidence>
<dbReference type="SUPFAM" id="SSF50249">
    <property type="entry name" value="Nucleic acid-binding proteins"/>
    <property type="match status" value="4"/>
</dbReference>
<dbReference type="PANTHER" id="PTHR23355">
    <property type="entry name" value="RIBONUCLEASE"/>
    <property type="match status" value="1"/>
</dbReference>
<dbReference type="eggNOG" id="COG0557">
    <property type="taxonomic scope" value="Bacteria"/>
</dbReference>
<evidence type="ECO:0000256" key="4">
    <source>
        <dbReference type="ARBA" id="ARBA00022722"/>
    </source>
</evidence>
<evidence type="ECO:0000256" key="9">
    <source>
        <dbReference type="SAM" id="MobiDB-lite"/>
    </source>
</evidence>
<keyword evidence="3 8" id="KW-0963">Cytoplasm</keyword>
<keyword evidence="6 8" id="KW-0269">Exonuclease</keyword>
<feature type="compositionally biased region" description="Basic residues" evidence="9">
    <location>
        <begin position="739"/>
        <end position="752"/>
    </location>
</feature>
<comment type="subcellular location">
    <subcellularLocation>
        <location evidence="2 8">Cytoplasm</location>
    </subcellularLocation>
</comment>
<dbReference type="InterPro" id="IPR040476">
    <property type="entry name" value="CSD2"/>
</dbReference>
<dbReference type="EMBL" id="AZDZ01000019">
    <property type="protein sequence ID" value="KRK79405.1"/>
    <property type="molecule type" value="Genomic_DNA"/>
</dbReference>
<dbReference type="GO" id="GO:0006402">
    <property type="term" value="P:mRNA catabolic process"/>
    <property type="evidence" value="ECO:0007669"/>
    <property type="project" value="TreeGrafter"/>
</dbReference>
<dbReference type="AlphaFoldDB" id="A0A0R1K720"/>
<evidence type="ECO:0000313" key="11">
    <source>
        <dbReference type="EMBL" id="KRK79405.1"/>
    </source>
</evidence>
<evidence type="ECO:0000256" key="7">
    <source>
        <dbReference type="ARBA" id="ARBA00022884"/>
    </source>
</evidence>
<proteinExistence type="inferred from homology"/>
<dbReference type="InterPro" id="IPR001900">
    <property type="entry name" value="RNase_II/R"/>
</dbReference>
<dbReference type="SMART" id="SM00316">
    <property type="entry name" value="S1"/>
    <property type="match status" value="1"/>
</dbReference>
<gene>
    <name evidence="8" type="primary">rnr</name>
    <name evidence="11" type="ORF">FD03_GL001772</name>
</gene>
<dbReference type="NCBIfam" id="TIGR02063">
    <property type="entry name" value="RNase_R"/>
    <property type="match status" value="1"/>
</dbReference>
<dbReference type="GO" id="GO:0008859">
    <property type="term" value="F:exoribonuclease II activity"/>
    <property type="evidence" value="ECO:0007669"/>
    <property type="project" value="UniProtKB-UniRule"/>
</dbReference>
<feature type="compositionally biased region" description="Basic and acidic residues" evidence="9">
    <location>
        <begin position="724"/>
        <end position="738"/>
    </location>
</feature>
<evidence type="ECO:0000256" key="3">
    <source>
        <dbReference type="ARBA" id="ARBA00022490"/>
    </source>
</evidence>
<comment type="function">
    <text evidence="8">3'-5' exoribonuclease that releases 5'-nucleoside monophosphates and is involved in maturation of structured RNAs.</text>
</comment>
<organism evidence="11 12">
    <name type="scientific">Companilactobacillus nodensis DSM 19682 = JCM 14932 = NBRC 107160</name>
    <dbReference type="NCBI Taxonomy" id="1423775"/>
    <lineage>
        <taxon>Bacteria</taxon>
        <taxon>Bacillati</taxon>
        <taxon>Bacillota</taxon>
        <taxon>Bacilli</taxon>
        <taxon>Lactobacillales</taxon>
        <taxon>Lactobacillaceae</taxon>
        <taxon>Companilactobacillus</taxon>
    </lineage>
</organism>
<dbReference type="InterPro" id="IPR050180">
    <property type="entry name" value="RNR_Ribonuclease"/>
</dbReference>
<comment type="caution">
    <text evidence="11">The sequence shown here is derived from an EMBL/GenBank/DDBJ whole genome shotgun (WGS) entry which is preliminary data.</text>
</comment>
<dbReference type="InterPro" id="IPR003029">
    <property type="entry name" value="S1_domain"/>
</dbReference>
<feature type="compositionally biased region" description="Basic residues" evidence="9">
    <location>
        <begin position="779"/>
        <end position="788"/>
    </location>
</feature>
<feature type="region of interest" description="Disordered" evidence="9">
    <location>
        <begin position="724"/>
        <end position="788"/>
    </location>
</feature>
<dbReference type="InterPro" id="IPR004476">
    <property type="entry name" value="RNase_II/RNase_R"/>
</dbReference>
<dbReference type="STRING" id="1423775.FD03_GL001772"/>
<dbReference type="InterPro" id="IPR022966">
    <property type="entry name" value="RNase_II/R_CS"/>
</dbReference>
<dbReference type="PATRIC" id="fig|1423775.4.peg.1806"/>
<dbReference type="Pfam" id="PF00773">
    <property type="entry name" value="RNB"/>
    <property type="match status" value="1"/>
</dbReference>
<dbReference type="SMART" id="SM00955">
    <property type="entry name" value="RNB"/>
    <property type="match status" value="1"/>
</dbReference>
<dbReference type="InterPro" id="IPR012340">
    <property type="entry name" value="NA-bd_OB-fold"/>
</dbReference>
<keyword evidence="4 8" id="KW-0540">Nuclease</keyword>
<comment type="catalytic activity">
    <reaction evidence="1 8">
        <text>Exonucleolytic cleavage in the 3'- to 5'-direction to yield nucleoside 5'-phosphates.</text>
        <dbReference type="EC" id="3.1.13.1"/>
    </reaction>
</comment>
<dbReference type="OrthoDB" id="9764149at2"/>
<keyword evidence="7 8" id="KW-0694">RNA-binding</keyword>
<dbReference type="InterPro" id="IPR013223">
    <property type="entry name" value="RNase_B_OB_dom"/>
</dbReference>
<dbReference type="NCBIfam" id="TIGR00358">
    <property type="entry name" value="3_prime_RNase"/>
    <property type="match status" value="1"/>
</dbReference>
<dbReference type="InterPro" id="IPR011805">
    <property type="entry name" value="RNase_R"/>
</dbReference>